<evidence type="ECO:0000256" key="4">
    <source>
        <dbReference type="ARBA" id="ARBA00022827"/>
    </source>
</evidence>
<evidence type="ECO:0000259" key="6">
    <source>
        <dbReference type="Pfam" id="PF02852"/>
    </source>
</evidence>
<evidence type="ECO:0000256" key="2">
    <source>
        <dbReference type="ARBA" id="ARBA00007532"/>
    </source>
</evidence>
<comment type="cofactor">
    <cofactor evidence="1">
        <name>FAD</name>
        <dbReference type="ChEBI" id="CHEBI:57692"/>
    </cofactor>
</comment>
<proteinExistence type="inferred from homology"/>
<organism evidence="8">
    <name type="scientific">freshwater metagenome</name>
    <dbReference type="NCBI Taxonomy" id="449393"/>
    <lineage>
        <taxon>unclassified sequences</taxon>
        <taxon>metagenomes</taxon>
        <taxon>ecological metagenomes</taxon>
    </lineage>
</organism>
<name>A0A6J7FAA1_9ZZZZ</name>
<dbReference type="Gene3D" id="3.30.390.30">
    <property type="match status" value="1"/>
</dbReference>
<dbReference type="GO" id="GO:0050660">
    <property type="term" value="F:flavin adenine dinucleotide binding"/>
    <property type="evidence" value="ECO:0007669"/>
    <property type="project" value="TreeGrafter"/>
</dbReference>
<keyword evidence="3" id="KW-0285">Flavoprotein</keyword>
<evidence type="ECO:0000256" key="5">
    <source>
        <dbReference type="ARBA" id="ARBA00023002"/>
    </source>
</evidence>
<dbReference type="AlphaFoldDB" id="A0A6J7FAA1"/>
<dbReference type="Pfam" id="PF02852">
    <property type="entry name" value="Pyr_redox_dim"/>
    <property type="match status" value="1"/>
</dbReference>
<dbReference type="InterPro" id="IPR036188">
    <property type="entry name" value="FAD/NAD-bd_sf"/>
</dbReference>
<evidence type="ECO:0000256" key="1">
    <source>
        <dbReference type="ARBA" id="ARBA00001974"/>
    </source>
</evidence>
<evidence type="ECO:0000259" key="7">
    <source>
        <dbReference type="Pfam" id="PF07992"/>
    </source>
</evidence>
<dbReference type="SUPFAM" id="SSF51905">
    <property type="entry name" value="FAD/NAD(P)-binding domain"/>
    <property type="match status" value="1"/>
</dbReference>
<comment type="similarity">
    <text evidence="2">Belongs to the class-I pyridine nucleotide-disulfide oxidoreductase family.</text>
</comment>
<accession>A0A6J7FAA1</accession>
<dbReference type="PANTHER" id="PTHR43014">
    <property type="entry name" value="MERCURIC REDUCTASE"/>
    <property type="match status" value="1"/>
</dbReference>
<dbReference type="InterPro" id="IPR023753">
    <property type="entry name" value="FAD/NAD-binding_dom"/>
</dbReference>
<dbReference type="SUPFAM" id="SSF55424">
    <property type="entry name" value="FAD/NAD-linked reductases, dimerisation (C-terminal) domain"/>
    <property type="match status" value="1"/>
</dbReference>
<dbReference type="InterPro" id="IPR016156">
    <property type="entry name" value="FAD/NAD-linked_Rdtase_dimer_sf"/>
</dbReference>
<dbReference type="Pfam" id="PF07992">
    <property type="entry name" value="Pyr_redox_2"/>
    <property type="match status" value="1"/>
</dbReference>
<evidence type="ECO:0000256" key="3">
    <source>
        <dbReference type="ARBA" id="ARBA00022630"/>
    </source>
</evidence>
<dbReference type="FunFam" id="3.30.390.30:FF:000001">
    <property type="entry name" value="Dihydrolipoyl dehydrogenase"/>
    <property type="match status" value="1"/>
</dbReference>
<sequence length="330" mass="35250">MLCTGSRPAVPEIEGLREAGFYSSETLFELDAPPTSMVIIGGGPMGTEMAQAFVRLGIHTTLLQRAPAILRREEPALAQILSAKLRREGVDLHVNATPIGVSTSGASRTVHTMIDGVEHEFSAEGILLAAGRVPNIDGLGLAEVGIEVGDAGIQVDGRGRTAIRSIYAVGDVADRFRFTHAAGHEGVRAVRDMFFPGKGGAEEFVPWCTFTDPELAHAGLTIAEAEARFGDDVDVWRLDLAHNDRARAEAATDGSIVVVTTKGRVVGAHILAPAAGEMIHELALAIRHDMKIGDIAALVHIYPTLATSIGQVATDSTYERAQKLRWLVRR</sequence>
<protein>
    <submittedName>
        <fullName evidence="8">Unannotated protein</fullName>
    </submittedName>
</protein>
<keyword evidence="4" id="KW-0274">FAD</keyword>
<evidence type="ECO:0000313" key="8">
    <source>
        <dbReference type="EMBL" id="CAB4892376.1"/>
    </source>
</evidence>
<dbReference type="EMBL" id="CAFBLP010000119">
    <property type="protein sequence ID" value="CAB4892376.1"/>
    <property type="molecule type" value="Genomic_DNA"/>
</dbReference>
<dbReference type="PRINTS" id="PR00411">
    <property type="entry name" value="PNDRDTASEI"/>
</dbReference>
<feature type="domain" description="Pyridine nucleotide-disulphide oxidoreductase dimerisation" evidence="6">
    <location>
        <begin position="205"/>
        <end position="310"/>
    </location>
</feature>
<keyword evidence="5" id="KW-0560">Oxidoreductase</keyword>
<dbReference type="GO" id="GO:0003955">
    <property type="term" value="F:NAD(P)H dehydrogenase (quinone) activity"/>
    <property type="evidence" value="ECO:0007669"/>
    <property type="project" value="TreeGrafter"/>
</dbReference>
<dbReference type="InterPro" id="IPR004099">
    <property type="entry name" value="Pyr_nucl-diS_OxRdtase_dimer"/>
</dbReference>
<gene>
    <name evidence="8" type="ORF">UFOPK3376_02944</name>
</gene>
<reference evidence="8" key="1">
    <citation type="submission" date="2020-05" db="EMBL/GenBank/DDBJ databases">
        <authorList>
            <person name="Chiriac C."/>
            <person name="Salcher M."/>
            <person name="Ghai R."/>
            <person name="Kavagutti S V."/>
        </authorList>
    </citation>
    <scope>NUCLEOTIDE SEQUENCE</scope>
</reference>
<feature type="domain" description="FAD/NAD(P)-binding" evidence="7">
    <location>
        <begin position="2"/>
        <end position="186"/>
    </location>
</feature>
<dbReference type="Gene3D" id="3.50.50.60">
    <property type="entry name" value="FAD/NAD(P)-binding domain"/>
    <property type="match status" value="2"/>
</dbReference>
<dbReference type="PANTHER" id="PTHR43014:SF2">
    <property type="entry name" value="MERCURIC REDUCTASE"/>
    <property type="match status" value="1"/>
</dbReference>